<proteinExistence type="predicted"/>
<dbReference type="EMBL" id="JAVDXW010000001">
    <property type="protein sequence ID" value="MDR7301424.1"/>
    <property type="molecule type" value="Genomic_DNA"/>
</dbReference>
<sequence>MGKGHRYHDKPDVDKVIKKLVDEHGWRYIEAGHGYRLLCPCGDDYIEVSSTPRNPSTHARQIKRKSQQCPDRHELSPHPRAKGRPS</sequence>
<evidence type="ECO:0000313" key="3">
    <source>
        <dbReference type="Proteomes" id="UP001180845"/>
    </source>
</evidence>
<evidence type="ECO:0000256" key="1">
    <source>
        <dbReference type="SAM" id="MobiDB-lite"/>
    </source>
</evidence>
<accession>A0AAE3ZEB2</accession>
<evidence type="ECO:0000313" key="2">
    <source>
        <dbReference type="EMBL" id="MDR7301424.1"/>
    </source>
</evidence>
<feature type="compositionally biased region" description="Polar residues" evidence="1">
    <location>
        <begin position="50"/>
        <end position="59"/>
    </location>
</feature>
<gene>
    <name evidence="2" type="ORF">JOF55_001605</name>
</gene>
<comment type="caution">
    <text evidence="2">The sequence shown here is derived from an EMBL/GenBank/DDBJ whole genome shotgun (WGS) entry which is preliminary data.</text>
</comment>
<name>A0AAE3ZEB2_9ACTN</name>
<dbReference type="Proteomes" id="UP001180845">
    <property type="component" value="Unassembled WGS sequence"/>
</dbReference>
<reference evidence="2" key="1">
    <citation type="submission" date="2023-07" db="EMBL/GenBank/DDBJ databases">
        <title>Sequencing the genomes of 1000 actinobacteria strains.</title>
        <authorList>
            <person name="Klenk H.-P."/>
        </authorList>
    </citation>
    <scope>NUCLEOTIDE SEQUENCE</scope>
    <source>
        <strain evidence="2">DSM 45977</strain>
    </source>
</reference>
<organism evidence="2 3">
    <name type="scientific">Haloactinomyces albus</name>
    <dbReference type="NCBI Taxonomy" id="1352928"/>
    <lineage>
        <taxon>Bacteria</taxon>
        <taxon>Bacillati</taxon>
        <taxon>Actinomycetota</taxon>
        <taxon>Actinomycetes</taxon>
        <taxon>Actinopolysporales</taxon>
        <taxon>Actinopolysporaceae</taxon>
        <taxon>Haloactinomyces</taxon>
    </lineage>
</organism>
<dbReference type="AlphaFoldDB" id="A0AAE3ZEB2"/>
<feature type="region of interest" description="Disordered" evidence="1">
    <location>
        <begin position="50"/>
        <end position="86"/>
    </location>
</feature>
<keyword evidence="3" id="KW-1185">Reference proteome</keyword>
<protein>
    <submittedName>
        <fullName evidence="2">Uncharacterized protein</fullName>
    </submittedName>
</protein>